<dbReference type="SUPFAM" id="SSF53323">
    <property type="entry name" value="Pyruvate-ferredoxin oxidoreductase, PFOR, domain III"/>
    <property type="match status" value="1"/>
</dbReference>
<keyword evidence="4" id="KW-0670">Pyruvate</keyword>
<feature type="domain" description="Pyruvate/ketoisovalerate oxidoreductase catalytic" evidence="2">
    <location>
        <begin position="727"/>
        <end position="913"/>
    </location>
</feature>
<dbReference type="RefSeq" id="WP_136857956.1">
    <property type="nucleotide sequence ID" value="NZ_SUNH01000031.1"/>
</dbReference>
<evidence type="ECO:0000259" key="2">
    <source>
        <dbReference type="Pfam" id="PF01558"/>
    </source>
</evidence>
<protein>
    <submittedName>
        <fullName evidence="4">Indolepyruvate ferredoxin oxidoreductase family protein</fullName>
    </submittedName>
</protein>
<proteinExistence type="predicted"/>
<evidence type="ECO:0000259" key="3">
    <source>
        <dbReference type="Pfam" id="PF20169"/>
    </source>
</evidence>
<evidence type="ECO:0000313" key="4">
    <source>
        <dbReference type="EMBL" id="TJZ80819.1"/>
    </source>
</evidence>
<dbReference type="InterPro" id="IPR002880">
    <property type="entry name" value="Pyrv_Fd/Flavodoxin_OxRdtase_N"/>
</dbReference>
<reference evidence="4 5" key="1">
    <citation type="submission" date="2019-04" db="EMBL/GenBank/DDBJ databases">
        <authorList>
            <person name="Li J."/>
        </authorList>
    </citation>
    <scope>NUCLEOTIDE SEQUENCE [LARGE SCALE GENOMIC DNA]</scope>
    <source>
        <strain evidence="4 5">CCTCC AB2016182</strain>
    </source>
</reference>
<dbReference type="Proteomes" id="UP000306223">
    <property type="component" value="Unassembled WGS sequence"/>
</dbReference>
<dbReference type="NCBIfam" id="NF009589">
    <property type="entry name" value="PRK13030.1"/>
    <property type="match status" value="1"/>
</dbReference>
<dbReference type="SUPFAM" id="SSF52518">
    <property type="entry name" value="Thiamin diphosphate-binding fold (THDP-binding)"/>
    <property type="match status" value="2"/>
</dbReference>
<organism evidence="4 5">
    <name type="scientific">Paracoccus hibiscisoli</name>
    <dbReference type="NCBI Taxonomy" id="2023261"/>
    <lineage>
        <taxon>Bacteria</taxon>
        <taxon>Pseudomonadati</taxon>
        <taxon>Pseudomonadota</taxon>
        <taxon>Alphaproteobacteria</taxon>
        <taxon>Rhodobacterales</taxon>
        <taxon>Paracoccaceae</taxon>
        <taxon>Paracoccus</taxon>
    </lineage>
</organism>
<gene>
    <name evidence="4" type="ORF">FA740_16760</name>
</gene>
<dbReference type="PANTHER" id="PTHR48084">
    <property type="entry name" value="2-OXOGLUTARATE OXIDOREDUCTASE SUBUNIT KORB-RELATED"/>
    <property type="match status" value="1"/>
</dbReference>
<dbReference type="GO" id="GO:0016903">
    <property type="term" value="F:oxidoreductase activity, acting on the aldehyde or oxo group of donors"/>
    <property type="evidence" value="ECO:0007669"/>
    <property type="project" value="InterPro"/>
</dbReference>
<keyword evidence="5" id="KW-1185">Reference proteome</keyword>
<comment type="caution">
    <text evidence="4">The sequence shown here is derived from an EMBL/GenBank/DDBJ whole genome shotgun (WGS) entry which is preliminary data.</text>
</comment>
<evidence type="ECO:0000313" key="5">
    <source>
        <dbReference type="Proteomes" id="UP000306223"/>
    </source>
</evidence>
<name>A0A4U0QGS4_9RHOB</name>
<dbReference type="AlphaFoldDB" id="A0A4U0QGS4"/>
<keyword evidence="1" id="KW-0560">Oxidoreductase</keyword>
<dbReference type="NCBIfam" id="NF009588">
    <property type="entry name" value="PRK13029.1"/>
    <property type="match status" value="1"/>
</dbReference>
<dbReference type="InterPro" id="IPR051457">
    <property type="entry name" value="2-oxoacid:Fd_oxidoreductase"/>
</dbReference>
<accession>A0A4U0QGS4</accession>
<dbReference type="Pfam" id="PF01558">
    <property type="entry name" value="POR"/>
    <property type="match status" value="1"/>
</dbReference>
<dbReference type="InterPro" id="IPR046667">
    <property type="entry name" value="DUF6537"/>
</dbReference>
<dbReference type="InterPro" id="IPR019752">
    <property type="entry name" value="Pyrv/ketoisovalerate_OxRed_cat"/>
</dbReference>
<dbReference type="InterPro" id="IPR002869">
    <property type="entry name" value="Pyrv_flavodox_OxRed_cen"/>
</dbReference>
<dbReference type="InterPro" id="IPR029061">
    <property type="entry name" value="THDP-binding"/>
</dbReference>
<feature type="domain" description="DUF6537" evidence="3">
    <location>
        <begin position="938"/>
        <end position="1133"/>
    </location>
</feature>
<dbReference type="OrthoDB" id="9803617at2"/>
<evidence type="ECO:0000256" key="1">
    <source>
        <dbReference type="ARBA" id="ARBA00023002"/>
    </source>
</evidence>
<dbReference type="Gene3D" id="3.40.920.10">
    <property type="entry name" value="Pyruvate-ferredoxin oxidoreductase, PFOR, domain III"/>
    <property type="match status" value="1"/>
</dbReference>
<dbReference type="Pfam" id="PF20169">
    <property type="entry name" value="DUF6537"/>
    <property type="match status" value="1"/>
</dbReference>
<sequence>MTRHQGQFDTYQLDDRYARAEGRVFLTGTQALVRIMLDQGRRDRAAGRNTAGFVSGYRGSPLGGVDQEMWRQKARLAEAGIEFLPAVNEDLAATAILGAQQASLAPDCRVEGVFSMWYGKGPGVDRSGDALKHGNAYGSAPKGGVLVVAGDDHGCVSSSMPHQSDVAFMSWFMPVLNPASVAEYLAFGEYGIALSRFSGTWVGFKAISETVESGQSVDLPEDRVFAQPDFTGPPGGIHVRHSDLPSPEIETRLTHKLRAVEAFVEANPIDRRLYDIPDARFGIVTTGKGHLDTLEALRLLGLDEAACRRLGIDIYKVGMVWPLARRDALAFVTGKDEVLVIEEKRGIIESQFKEYFYDWPGAKPRKMVGKHRAAGDPLLPWTGEFSPLMLVPVLAERLSRFFPEEGLEDRARALTATPAPVLSVPGATRTPYFCSGCPHNTSTKLPQGSQAASGIGCHVMAGWMDRDTLGYAQMGGEGVPIAVAQRWNGGRHMFQNLGEGTWYHSGSLAIRQAVAAGGNITYKILYNDAVAMTGGQPVDGPVSVQAIAHSCRAEGVNRIALVSDNPKAFDLRDFPAGTTLDHRDRLDAVQRELRQIRGVTVLIYEQTCATEKRRRRKRGKTPDPARFAVINEAVCEGCGDCSIASNCLSVEPVETPLGRKRRINLSSCNKDFTCLDGFCPSFVTIEGGRRRKPAPAGLDMAALRAALPQPDIAALDRPYDLLVAGVGGTGVVTVGALITMAAHLEGRGASVLDFTGFAQKFGTVLGYVRLAPRPDDIHQVRIDRGHADAVIGCDAVVCSSPKASAHYRAGTRVVLNRAPMPTGDLVLNRDADLRIPAREDLIARTVGAANLLAFDANRMAEQLLGDAVFANIMLLGAAWQQGLVPVSELALKQAIVLNAVAVERNAMAFDLGRVLAADPAALERHLAAPATPAPQGPDQIIAHRAGLLTAYQDAAYAQRYAERLAALRAALPEGSEALVAAAADSLYRLMAYKDEYEVARLHADPAFAARIAAEFEGDYTIRHHLAPPLLPRGTDGRGRPKKTAFGPWMRPVLRALARLRPLRGSWADPFARSADRRLDRDLLAWFDGVMDRVARDHAALGDQALTLLAAPQQIRGYGPVRHEAADRVRQQVAAILR</sequence>
<dbReference type="Gene3D" id="3.40.50.970">
    <property type="match status" value="1"/>
</dbReference>
<dbReference type="EMBL" id="SUNH01000031">
    <property type="protein sequence ID" value="TJZ80819.1"/>
    <property type="molecule type" value="Genomic_DNA"/>
</dbReference>
<dbReference type="CDD" id="cd07034">
    <property type="entry name" value="TPP_PYR_PFOR_IOR-alpha_like"/>
    <property type="match status" value="1"/>
</dbReference>
<dbReference type="PANTHER" id="PTHR48084:SF3">
    <property type="entry name" value="SUBUNIT OF PYRUVATE:FLAVODOXIN OXIDOREDUCTASE"/>
    <property type="match status" value="1"/>
</dbReference>